<gene>
    <name evidence="3" type="ORF">SAMN00777080_4034</name>
</gene>
<keyword evidence="1" id="KW-0812">Transmembrane</keyword>
<evidence type="ECO:0000313" key="4">
    <source>
        <dbReference type="Proteomes" id="UP000192333"/>
    </source>
</evidence>
<accession>A0A1W2H9D1</accession>
<dbReference type="Proteomes" id="UP000192333">
    <property type="component" value="Chromosome I"/>
</dbReference>
<organism evidence="3 4">
    <name type="scientific">Aquiflexum balticum DSM 16537</name>
    <dbReference type="NCBI Taxonomy" id="758820"/>
    <lineage>
        <taxon>Bacteria</taxon>
        <taxon>Pseudomonadati</taxon>
        <taxon>Bacteroidota</taxon>
        <taxon>Cytophagia</taxon>
        <taxon>Cytophagales</taxon>
        <taxon>Cyclobacteriaceae</taxon>
        <taxon>Aquiflexum</taxon>
    </lineage>
</organism>
<keyword evidence="2" id="KW-0732">Signal</keyword>
<dbReference type="AlphaFoldDB" id="A0A1W2H9D1"/>
<feature type="signal peptide" evidence="2">
    <location>
        <begin position="1"/>
        <end position="24"/>
    </location>
</feature>
<evidence type="ECO:0008006" key="5">
    <source>
        <dbReference type="Google" id="ProtNLM"/>
    </source>
</evidence>
<name>A0A1W2H9D1_9BACT</name>
<feature type="transmembrane region" description="Helical" evidence="1">
    <location>
        <begin position="85"/>
        <end position="102"/>
    </location>
</feature>
<sequence>MRKIKLFILSVLTFSFFSIASIQAKVDEKSEKKPTMTEAEIQVLVDRLEEIKTMDKSNLERSEKKELRSEVREIKEEIKRNSGGVYLSIGALLLVIILLILLL</sequence>
<keyword evidence="1" id="KW-1133">Transmembrane helix</keyword>
<feature type="chain" id="PRO_5012031943" description="Seryl-tRNA synthetase" evidence="2">
    <location>
        <begin position="25"/>
        <end position="103"/>
    </location>
</feature>
<evidence type="ECO:0000313" key="3">
    <source>
        <dbReference type="EMBL" id="SMD45384.1"/>
    </source>
</evidence>
<dbReference type="RefSeq" id="WP_084122178.1">
    <property type="nucleotide sequence ID" value="NZ_LT838813.1"/>
</dbReference>
<evidence type="ECO:0000256" key="2">
    <source>
        <dbReference type="SAM" id="SignalP"/>
    </source>
</evidence>
<protein>
    <recommendedName>
        <fullName evidence="5">Seryl-tRNA synthetase</fullName>
    </recommendedName>
</protein>
<evidence type="ECO:0000256" key="1">
    <source>
        <dbReference type="SAM" id="Phobius"/>
    </source>
</evidence>
<dbReference type="STRING" id="758820.SAMN00777080_4034"/>
<dbReference type="EMBL" id="LT838813">
    <property type="protein sequence ID" value="SMD45384.1"/>
    <property type="molecule type" value="Genomic_DNA"/>
</dbReference>
<reference evidence="4" key="1">
    <citation type="submission" date="2017-04" db="EMBL/GenBank/DDBJ databases">
        <authorList>
            <person name="Varghese N."/>
            <person name="Submissions S."/>
        </authorList>
    </citation>
    <scope>NUCLEOTIDE SEQUENCE [LARGE SCALE GENOMIC DNA]</scope>
    <source>
        <strain evidence="4">DSM 16537</strain>
    </source>
</reference>
<dbReference type="OrthoDB" id="964337at2"/>
<keyword evidence="1" id="KW-0472">Membrane</keyword>
<keyword evidence="4" id="KW-1185">Reference proteome</keyword>
<proteinExistence type="predicted"/>